<feature type="region of interest" description="Disordered" evidence="1">
    <location>
        <begin position="34"/>
        <end position="56"/>
    </location>
</feature>
<keyword evidence="2" id="KW-1133">Transmembrane helix</keyword>
<protein>
    <submittedName>
        <fullName evidence="3">Uncharacterized protein</fullName>
    </submittedName>
</protein>
<organism evidence="3 4">
    <name type="scientific">Psilocybe cyanescens</name>
    <dbReference type="NCBI Taxonomy" id="93625"/>
    <lineage>
        <taxon>Eukaryota</taxon>
        <taxon>Fungi</taxon>
        <taxon>Dikarya</taxon>
        <taxon>Basidiomycota</taxon>
        <taxon>Agaricomycotina</taxon>
        <taxon>Agaricomycetes</taxon>
        <taxon>Agaricomycetidae</taxon>
        <taxon>Agaricales</taxon>
        <taxon>Agaricineae</taxon>
        <taxon>Strophariaceae</taxon>
        <taxon>Psilocybe</taxon>
    </lineage>
</organism>
<evidence type="ECO:0000256" key="2">
    <source>
        <dbReference type="SAM" id="Phobius"/>
    </source>
</evidence>
<proteinExistence type="predicted"/>
<keyword evidence="2" id="KW-0812">Transmembrane</keyword>
<dbReference type="EMBL" id="NHYD01002737">
    <property type="protein sequence ID" value="PPQ85295.1"/>
    <property type="molecule type" value="Genomic_DNA"/>
</dbReference>
<dbReference type="InParanoid" id="A0A409X3G8"/>
<comment type="caution">
    <text evidence="3">The sequence shown here is derived from an EMBL/GenBank/DDBJ whole genome shotgun (WGS) entry which is preliminary data.</text>
</comment>
<evidence type="ECO:0000313" key="3">
    <source>
        <dbReference type="EMBL" id="PPQ85295.1"/>
    </source>
</evidence>
<name>A0A409X3G8_PSICY</name>
<accession>A0A409X3G8</accession>
<keyword evidence="2" id="KW-0472">Membrane</keyword>
<gene>
    <name evidence="3" type="ORF">CVT25_010068</name>
</gene>
<dbReference type="Proteomes" id="UP000283269">
    <property type="component" value="Unassembled WGS sequence"/>
</dbReference>
<reference evidence="3 4" key="1">
    <citation type="journal article" date="2018" name="Evol. Lett.">
        <title>Horizontal gene cluster transfer increased hallucinogenic mushroom diversity.</title>
        <authorList>
            <person name="Reynolds H.T."/>
            <person name="Vijayakumar V."/>
            <person name="Gluck-Thaler E."/>
            <person name="Korotkin H.B."/>
            <person name="Matheny P.B."/>
            <person name="Slot J.C."/>
        </authorList>
    </citation>
    <scope>NUCLEOTIDE SEQUENCE [LARGE SCALE GENOMIC DNA]</scope>
    <source>
        <strain evidence="3 4">2631</strain>
    </source>
</reference>
<feature type="transmembrane region" description="Helical" evidence="2">
    <location>
        <begin position="252"/>
        <end position="272"/>
    </location>
</feature>
<sequence>MTQAQLEQSSHCDQVQVGLDVPLDLEECEYSLSSGSSTTSFNDDEDDDHTLSESANSSPVHARQVFTFGHCQQEAPTVGVQPVVIQLVISQPPQNIQEIIQKIVSPLGFIEVDSALSVISKLPKPSSLYEIFENPWDPKASVDEAFSRKAAQVWRRDFGAINPTLAEGPVEPENENTVFPEDSQEEGGREEASLPSATPDDERSYIDAILQNFTTIPAILFSDPRSPEILESWSTDKQDSSAKKSLPLCVKVCLWACVFLLVYFVMACYFPGVVSRAIVASLGYEIYEPFYYRWGDLVNQVFFGSGMGKFLFFAGLPESLPPCCVPVDKKDT</sequence>
<evidence type="ECO:0000256" key="1">
    <source>
        <dbReference type="SAM" id="MobiDB-lite"/>
    </source>
</evidence>
<dbReference type="AlphaFoldDB" id="A0A409X3G8"/>
<keyword evidence="4" id="KW-1185">Reference proteome</keyword>
<evidence type="ECO:0000313" key="4">
    <source>
        <dbReference type="Proteomes" id="UP000283269"/>
    </source>
</evidence>
<feature type="region of interest" description="Disordered" evidence="1">
    <location>
        <begin position="163"/>
        <end position="200"/>
    </location>
</feature>